<proteinExistence type="predicted"/>
<dbReference type="AlphaFoldDB" id="A0A0V1DW63"/>
<comment type="caution">
    <text evidence="1">The sequence shown here is derived from an EMBL/GenBank/DDBJ whole genome shotgun (WGS) entry which is preliminary data.</text>
</comment>
<evidence type="ECO:0000313" key="2">
    <source>
        <dbReference type="Proteomes" id="UP000054632"/>
    </source>
</evidence>
<protein>
    <submittedName>
        <fullName evidence="1">Uncharacterized protein</fullName>
    </submittedName>
</protein>
<feature type="non-terminal residue" evidence="1">
    <location>
        <position position="1"/>
    </location>
</feature>
<gene>
    <name evidence="1" type="ORF">T4A_12662</name>
</gene>
<organism evidence="1 2">
    <name type="scientific">Trichinella pseudospiralis</name>
    <name type="common">Parasitic roundworm</name>
    <dbReference type="NCBI Taxonomy" id="6337"/>
    <lineage>
        <taxon>Eukaryota</taxon>
        <taxon>Metazoa</taxon>
        <taxon>Ecdysozoa</taxon>
        <taxon>Nematoda</taxon>
        <taxon>Enoplea</taxon>
        <taxon>Dorylaimia</taxon>
        <taxon>Trichinellida</taxon>
        <taxon>Trichinellidae</taxon>
        <taxon>Trichinella</taxon>
    </lineage>
</organism>
<sequence length="66" mass="7788">CNRASRPSVPYSYFIPSRFPAAHLYISEVKNVLRFIVCAFWVLSLWKAHFNLSIIGNKFLKQIYEH</sequence>
<reference evidence="1 2" key="1">
    <citation type="submission" date="2015-01" db="EMBL/GenBank/DDBJ databases">
        <title>Evolution of Trichinella species and genotypes.</title>
        <authorList>
            <person name="Korhonen P.K."/>
            <person name="Edoardo P."/>
            <person name="Giuseppe L.R."/>
            <person name="Gasser R.B."/>
        </authorList>
    </citation>
    <scope>NUCLEOTIDE SEQUENCE [LARGE SCALE GENOMIC DNA]</scope>
    <source>
        <strain evidence="1">ISS13</strain>
    </source>
</reference>
<name>A0A0V1DW63_TRIPS</name>
<dbReference type="EMBL" id="JYDR01000205">
    <property type="protein sequence ID" value="KRY65558.1"/>
    <property type="molecule type" value="Genomic_DNA"/>
</dbReference>
<evidence type="ECO:0000313" key="1">
    <source>
        <dbReference type="EMBL" id="KRY65558.1"/>
    </source>
</evidence>
<accession>A0A0V1DW63</accession>
<dbReference type="Proteomes" id="UP000054632">
    <property type="component" value="Unassembled WGS sequence"/>
</dbReference>